<accession>A0ABD2VW99</accession>
<evidence type="ECO:0000313" key="1">
    <source>
        <dbReference type="EMBL" id="KAL3384551.1"/>
    </source>
</evidence>
<evidence type="ECO:0000313" key="2">
    <source>
        <dbReference type="Proteomes" id="UP001627154"/>
    </source>
</evidence>
<proteinExistence type="predicted"/>
<name>A0ABD2VW99_9HYME</name>
<protein>
    <submittedName>
        <fullName evidence="1">Uncharacterized protein</fullName>
    </submittedName>
</protein>
<comment type="caution">
    <text evidence="1">The sequence shown here is derived from an EMBL/GenBank/DDBJ whole genome shotgun (WGS) entry which is preliminary data.</text>
</comment>
<organism evidence="1 2">
    <name type="scientific">Trichogramma kaykai</name>
    <dbReference type="NCBI Taxonomy" id="54128"/>
    <lineage>
        <taxon>Eukaryota</taxon>
        <taxon>Metazoa</taxon>
        <taxon>Ecdysozoa</taxon>
        <taxon>Arthropoda</taxon>
        <taxon>Hexapoda</taxon>
        <taxon>Insecta</taxon>
        <taxon>Pterygota</taxon>
        <taxon>Neoptera</taxon>
        <taxon>Endopterygota</taxon>
        <taxon>Hymenoptera</taxon>
        <taxon>Apocrita</taxon>
        <taxon>Proctotrupomorpha</taxon>
        <taxon>Chalcidoidea</taxon>
        <taxon>Trichogrammatidae</taxon>
        <taxon>Trichogramma</taxon>
    </lineage>
</organism>
<dbReference type="Proteomes" id="UP001627154">
    <property type="component" value="Unassembled WGS sequence"/>
</dbReference>
<keyword evidence="2" id="KW-1185">Reference proteome</keyword>
<dbReference type="EMBL" id="JBJJXI010000170">
    <property type="protein sequence ID" value="KAL3384551.1"/>
    <property type="molecule type" value="Genomic_DNA"/>
</dbReference>
<gene>
    <name evidence="1" type="ORF">TKK_019650</name>
</gene>
<dbReference type="AlphaFoldDB" id="A0ABD2VW99"/>
<sequence>MTRANDAAAYSAALLYRLRPMIASYKNVGLANADPRASLTDADIYKSLPNIKSAAFARAWERTSYGRCYPRHIFASNSTLSRLKHCDSESSTIPHRSSSRPGCCSLLARCEMSTTRFIPRAHFSLRPPSRIARSIYIYTENNEIKIASRAKTNTRVCSVFGWTKNAACKRRNHYC</sequence>
<reference evidence="1 2" key="1">
    <citation type="journal article" date="2024" name="bioRxiv">
        <title>A reference genome for Trichogramma kaykai: A tiny desert-dwelling parasitoid wasp with competing sex-ratio distorters.</title>
        <authorList>
            <person name="Culotta J."/>
            <person name="Lindsey A.R."/>
        </authorList>
    </citation>
    <scope>NUCLEOTIDE SEQUENCE [LARGE SCALE GENOMIC DNA]</scope>
    <source>
        <strain evidence="1 2">KSX58</strain>
    </source>
</reference>